<feature type="compositionally biased region" description="Low complexity" evidence="1">
    <location>
        <begin position="40"/>
        <end position="58"/>
    </location>
</feature>
<sequence>MRSGVQNMSQTTSSVGSSKILRLFGVNLECQQQAKHESEPSTPDGSSSLSMSSSQGPTPHHHLYPELLMTMLQTRGYAAENRVGWVANKEACRQKNSPPEEKAKKKKRGSSKFGQRQGRRGTKRKVEWWWGRKDNRRDTLFASTSAAAVLQETLLRFWLEILDMVIIMEWKEGYGGGGVEVIGGWVGGDSEWVRGLRIDGCQQPASQPAQFSFQLY</sequence>
<organism evidence="2">
    <name type="scientific">Prunus dulcis</name>
    <name type="common">Almond</name>
    <name type="synonym">Amygdalus dulcis</name>
    <dbReference type="NCBI Taxonomy" id="3755"/>
    <lineage>
        <taxon>Eukaryota</taxon>
        <taxon>Viridiplantae</taxon>
        <taxon>Streptophyta</taxon>
        <taxon>Embryophyta</taxon>
        <taxon>Tracheophyta</taxon>
        <taxon>Spermatophyta</taxon>
        <taxon>Magnoliopsida</taxon>
        <taxon>eudicotyledons</taxon>
        <taxon>Gunneridae</taxon>
        <taxon>Pentapetalae</taxon>
        <taxon>rosids</taxon>
        <taxon>fabids</taxon>
        <taxon>Rosales</taxon>
        <taxon>Rosaceae</taxon>
        <taxon>Amygdaloideae</taxon>
        <taxon>Amygdaleae</taxon>
        <taxon>Prunus</taxon>
    </lineage>
</organism>
<accession>A0A4Y1RUP8</accession>
<proteinExistence type="predicted"/>
<evidence type="ECO:0000256" key="1">
    <source>
        <dbReference type="SAM" id="MobiDB-lite"/>
    </source>
</evidence>
<feature type="compositionally biased region" description="Basic and acidic residues" evidence="1">
    <location>
        <begin position="90"/>
        <end position="103"/>
    </location>
</feature>
<evidence type="ECO:0000313" key="2">
    <source>
        <dbReference type="EMBL" id="BBH07598.1"/>
    </source>
</evidence>
<reference evidence="2" key="1">
    <citation type="journal article" date="2019" name="Science">
        <title>Mutation of a bHLH transcription factor allowed almond domestication.</title>
        <authorList>
            <person name="Sanchez-Perez R."/>
            <person name="Pavan S."/>
            <person name="Mazzeo R."/>
            <person name="Moldovan C."/>
            <person name="Aiese Cigliano R."/>
            <person name="Del Cueto J."/>
            <person name="Ricciardi F."/>
            <person name="Lotti C."/>
            <person name="Ricciardi L."/>
            <person name="Dicenta F."/>
            <person name="Lopez-Marques R.L."/>
            <person name="Lindberg Moller B."/>
        </authorList>
    </citation>
    <scope>NUCLEOTIDE SEQUENCE</scope>
</reference>
<gene>
    <name evidence="2" type="ORF">Prudu_019577</name>
</gene>
<name>A0A4Y1RUP8_PRUDU</name>
<protein>
    <submittedName>
        <fullName evidence="2">Uncharacterized protein</fullName>
    </submittedName>
</protein>
<dbReference type="EMBL" id="AP019303">
    <property type="protein sequence ID" value="BBH07598.1"/>
    <property type="molecule type" value="Genomic_DNA"/>
</dbReference>
<feature type="region of interest" description="Disordered" evidence="1">
    <location>
        <begin position="90"/>
        <end position="125"/>
    </location>
</feature>
<dbReference type="AlphaFoldDB" id="A0A4Y1RUP8"/>
<feature type="region of interest" description="Disordered" evidence="1">
    <location>
        <begin position="31"/>
        <end position="62"/>
    </location>
</feature>